<dbReference type="EMBL" id="QRTC01000030">
    <property type="protein sequence ID" value="RGQ40215.1"/>
    <property type="molecule type" value="Genomic_DNA"/>
</dbReference>
<feature type="domain" description="HTH cro/C1-type" evidence="1">
    <location>
        <begin position="22"/>
        <end position="77"/>
    </location>
</feature>
<evidence type="ECO:0000313" key="3">
    <source>
        <dbReference type="Proteomes" id="UP000284751"/>
    </source>
</evidence>
<comment type="caution">
    <text evidence="2">The sequence shown here is derived from an EMBL/GenBank/DDBJ whole genome shotgun (WGS) entry which is preliminary data.</text>
</comment>
<dbReference type="Proteomes" id="UP000284751">
    <property type="component" value="Unassembled WGS sequence"/>
</dbReference>
<protein>
    <submittedName>
        <fullName evidence="2">XRE family transcriptional regulator</fullName>
    </submittedName>
</protein>
<dbReference type="InterPro" id="IPR001387">
    <property type="entry name" value="Cro/C1-type_HTH"/>
</dbReference>
<reference evidence="2 3" key="1">
    <citation type="submission" date="2018-08" db="EMBL/GenBank/DDBJ databases">
        <title>A genome reference for cultivated species of the human gut microbiota.</title>
        <authorList>
            <person name="Zou Y."/>
            <person name="Xue W."/>
            <person name="Luo G."/>
        </authorList>
    </citation>
    <scope>NUCLEOTIDE SEQUENCE [LARGE SCALE GENOMIC DNA]</scope>
    <source>
        <strain evidence="2 3">AF28-26</strain>
    </source>
</reference>
<sequence>MYPRTLPQKSGIVYKIDVLAALKTAGYSTYRIRKEKILGEATLQKIRNGESISWENMSTICKLLNCQPGDIVEYKAEE</sequence>
<gene>
    <name evidence="2" type="ORF">DWY99_08395</name>
</gene>
<proteinExistence type="predicted"/>
<accession>A0A412AWQ6</accession>
<evidence type="ECO:0000313" key="2">
    <source>
        <dbReference type="EMBL" id="RGQ40215.1"/>
    </source>
</evidence>
<dbReference type="AlphaFoldDB" id="A0A412AWQ6"/>
<evidence type="ECO:0000259" key="1">
    <source>
        <dbReference type="Pfam" id="PF13443"/>
    </source>
</evidence>
<name>A0A412AWQ6_9FIRM</name>
<dbReference type="Pfam" id="PF13443">
    <property type="entry name" value="HTH_26"/>
    <property type="match status" value="1"/>
</dbReference>
<organism evidence="2 3">
    <name type="scientific">[Clostridium] leptum</name>
    <dbReference type="NCBI Taxonomy" id="1535"/>
    <lineage>
        <taxon>Bacteria</taxon>
        <taxon>Bacillati</taxon>
        <taxon>Bacillota</taxon>
        <taxon>Clostridia</taxon>
        <taxon>Eubacteriales</taxon>
        <taxon>Oscillospiraceae</taxon>
        <taxon>Oscillospiraceae incertae sedis</taxon>
    </lineage>
</organism>